<evidence type="ECO:0000256" key="7">
    <source>
        <dbReference type="SAM" id="MobiDB-lite"/>
    </source>
</evidence>
<dbReference type="SUPFAM" id="SSF52540">
    <property type="entry name" value="P-loop containing nucleoside triphosphate hydrolases"/>
    <property type="match status" value="1"/>
</dbReference>
<keyword evidence="3" id="KW-0143">Chaperone</keyword>
<dbReference type="InterPro" id="IPR051316">
    <property type="entry name" value="Zinc-reg_GTPase_activator"/>
</dbReference>
<dbReference type="GO" id="GO:0000166">
    <property type="term" value="F:nucleotide binding"/>
    <property type="evidence" value="ECO:0007669"/>
    <property type="project" value="UniProtKB-KW"/>
</dbReference>
<comment type="similarity">
    <text evidence="4">Belongs to the SIMIBI class G3E GTPase family. ZNG1 subfamily.</text>
</comment>
<protein>
    <recommendedName>
        <fullName evidence="8">CobW C-terminal domain-containing protein</fullName>
    </recommendedName>
</protein>
<dbReference type="GO" id="GO:0016787">
    <property type="term" value="F:hydrolase activity"/>
    <property type="evidence" value="ECO:0007669"/>
    <property type="project" value="UniProtKB-KW"/>
</dbReference>
<evidence type="ECO:0000313" key="9">
    <source>
        <dbReference type="EMBL" id="MSU91238.1"/>
    </source>
</evidence>
<feature type="compositionally biased region" description="Basic and acidic residues" evidence="7">
    <location>
        <begin position="225"/>
        <end position="237"/>
    </location>
</feature>
<dbReference type="EMBL" id="WIND01000017">
    <property type="protein sequence ID" value="MSU91238.1"/>
    <property type="molecule type" value="Genomic_DNA"/>
</dbReference>
<dbReference type="AlphaFoldDB" id="A0A6L5Z3W3"/>
<evidence type="ECO:0000259" key="8">
    <source>
        <dbReference type="SMART" id="SM00833"/>
    </source>
</evidence>
<keyword evidence="10" id="KW-1185">Reference proteome</keyword>
<reference evidence="9 10" key="1">
    <citation type="submission" date="2019-10" db="EMBL/GenBank/DDBJ databases">
        <title>Cognatihalovulum marinum gen. nov. sp. nov., a new member of the family Rhodobacteraceae isolated from deep seawater of the Northwest Indian Ocean.</title>
        <authorList>
            <person name="Ruan C."/>
            <person name="Wang J."/>
            <person name="Zheng X."/>
            <person name="Song L."/>
            <person name="Zhu Y."/>
            <person name="Huang Y."/>
            <person name="Lu Z."/>
            <person name="Du W."/>
            <person name="Huang L."/>
            <person name="Dai X."/>
        </authorList>
    </citation>
    <scope>NUCLEOTIDE SEQUENCE [LARGE SCALE GENOMIC DNA]</scope>
    <source>
        <strain evidence="9 10">2CG4</strain>
    </source>
</reference>
<dbReference type="SUPFAM" id="SSF90002">
    <property type="entry name" value="Hypothetical protein YjiA, C-terminal domain"/>
    <property type="match status" value="1"/>
</dbReference>
<dbReference type="InterPro" id="IPR036627">
    <property type="entry name" value="CobW-likC_sf"/>
</dbReference>
<dbReference type="InterPro" id="IPR003495">
    <property type="entry name" value="CobW/HypB/UreG_nucleotide-bd"/>
</dbReference>
<evidence type="ECO:0000256" key="3">
    <source>
        <dbReference type="ARBA" id="ARBA00023186"/>
    </source>
</evidence>
<dbReference type="GO" id="GO:0005737">
    <property type="term" value="C:cytoplasm"/>
    <property type="evidence" value="ECO:0007669"/>
    <property type="project" value="TreeGrafter"/>
</dbReference>
<comment type="function">
    <text evidence="5">Zinc chaperone that directly transfers zinc cofactor to target proteins, thereby activating them. Zinc is transferred from the CXCC motif in the GTPase domain to the zinc binding site in target proteins in a process requiring GTP hydrolysis.</text>
</comment>
<evidence type="ECO:0000256" key="6">
    <source>
        <dbReference type="ARBA" id="ARBA00049117"/>
    </source>
</evidence>
<dbReference type="PANTHER" id="PTHR13748:SF62">
    <property type="entry name" value="COBW DOMAIN-CONTAINING PROTEIN"/>
    <property type="match status" value="1"/>
</dbReference>
<sequence length="349" mass="36650">MSGGSDRHLRQANGDPRLPVTILTGYLGAGKTTCLNAFLATPEAAGSAVVVNEFGEIDVDGAVLAGQLGNGADLLRLPNGCVCCEVQEDLAQALLHLAARGGLRRCIVETSGLAVPGAILRGLHHDPDLRRAASAGPVLAVCAADRIARQLDRFPEVARQIALADRILLRKTDLATAETAAGARAAISALNPFAAITLPGNPAADFAPPRVARRAPDAPGNTPDHGQDDHGHGDHGHGIGSFTVRFDRPLDPDRFRDSMSFLILRHADNLLRAKGILHFDGDARGHLVNIVHDVYDSRPIDADAADALVFIGCDLPADAIRTDLLSCRIAATATATATRESTSKRGSSR</sequence>
<keyword evidence="1" id="KW-0547">Nucleotide-binding</keyword>
<dbReference type="Pfam" id="PF07683">
    <property type="entry name" value="CobW_C"/>
    <property type="match status" value="1"/>
</dbReference>
<dbReference type="SMART" id="SM00833">
    <property type="entry name" value="CobW_C"/>
    <property type="match status" value="1"/>
</dbReference>
<proteinExistence type="inferred from homology"/>
<evidence type="ECO:0000256" key="1">
    <source>
        <dbReference type="ARBA" id="ARBA00022741"/>
    </source>
</evidence>
<comment type="catalytic activity">
    <reaction evidence="6">
        <text>GTP + H2O = GDP + phosphate + H(+)</text>
        <dbReference type="Rhea" id="RHEA:19669"/>
        <dbReference type="ChEBI" id="CHEBI:15377"/>
        <dbReference type="ChEBI" id="CHEBI:15378"/>
        <dbReference type="ChEBI" id="CHEBI:37565"/>
        <dbReference type="ChEBI" id="CHEBI:43474"/>
        <dbReference type="ChEBI" id="CHEBI:58189"/>
    </reaction>
    <physiologicalReaction direction="left-to-right" evidence="6">
        <dbReference type="Rhea" id="RHEA:19670"/>
    </physiologicalReaction>
</comment>
<feature type="region of interest" description="Disordered" evidence="7">
    <location>
        <begin position="210"/>
        <end position="238"/>
    </location>
</feature>
<organism evidence="9 10">
    <name type="scientific">Halovulum marinum</name>
    <dbReference type="NCBI Taxonomy" id="2662447"/>
    <lineage>
        <taxon>Bacteria</taxon>
        <taxon>Pseudomonadati</taxon>
        <taxon>Pseudomonadota</taxon>
        <taxon>Alphaproteobacteria</taxon>
        <taxon>Rhodobacterales</taxon>
        <taxon>Paracoccaceae</taxon>
        <taxon>Halovulum</taxon>
    </lineage>
</organism>
<dbReference type="InterPro" id="IPR011629">
    <property type="entry name" value="CobW-like_C"/>
</dbReference>
<evidence type="ECO:0000256" key="5">
    <source>
        <dbReference type="ARBA" id="ARBA00045658"/>
    </source>
</evidence>
<accession>A0A6L5Z3W3</accession>
<evidence type="ECO:0000313" key="10">
    <source>
        <dbReference type="Proteomes" id="UP000474957"/>
    </source>
</evidence>
<comment type="caution">
    <text evidence="9">The sequence shown here is derived from an EMBL/GenBank/DDBJ whole genome shotgun (WGS) entry which is preliminary data.</text>
</comment>
<evidence type="ECO:0000256" key="2">
    <source>
        <dbReference type="ARBA" id="ARBA00022801"/>
    </source>
</evidence>
<name>A0A6L5Z3W3_9RHOB</name>
<dbReference type="Proteomes" id="UP000474957">
    <property type="component" value="Unassembled WGS sequence"/>
</dbReference>
<dbReference type="InterPro" id="IPR027417">
    <property type="entry name" value="P-loop_NTPase"/>
</dbReference>
<dbReference type="RefSeq" id="WP_154448192.1">
    <property type="nucleotide sequence ID" value="NZ_WIND01000017.1"/>
</dbReference>
<keyword evidence="2" id="KW-0378">Hydrolase</keyword>
<feature type="domain" description="CobW C-terminal" evidence="8">
    <location>
        <begin position="239"/>
        <end position="328"/>
    </location>
</feature>
<dbReference type="Gene3D" id="3.40.50.300">
    <property type="entry name" value="P-loop containing nucleotide triphosphate hydrolases"/>
    <property type="match status" value="1"/>
</dbReference>
<dbReference type="PANTHER" id="PTHR13748">
    <property type="entry name" value="COBW-RELATED"/>
    <property type="match status" value="1"/>
</dbReference>
<gene>
    <name evidence="9" type="ORF">GE300_16775</name>
</gene>
<dbReference type="Pfam" id="PF02492">
    <property type="entry name" value="cobW"/>
    <property type="match status" value="1"/>
</dbReference>
<evidence type="ECO:0000256" key="4">
    <source>
        <dbReference type="ARBA" id="ARBA00034320"/>
    </source>
</evidence>
<dbReference type="Gene3D" id="3.30.1220.10">
    <property type="entry name" value="CobW-like, C-terminal domain"/>
    <property type="match status" value="1"/>
</dbReference>